<dbReference type="OrthoDB" id="4747031at2"/>
<dbReference type="InterPro" id="IPR036689">
    <property type="entry name" value="ESAT-6-like_sf"/>
</dbReference>
<organism evidence="1 2">
    <name type="scientific">Mycolicibacterium sphagni</name>
    <dbReference type="NCBI Taxonomy" id="1786"/>
    <lineage>
        <taxon>Bacteria</taxon>
        <taxon>Bacillati</taxon>
        <taxon>Actinomycetota</taxon>
        <taxon>Actinomycetes</taxon>
        <taxon>Mycobacteriales</taxon>
        <taxon>Mycobacteriaceae</taxon>
        <taxon>Mycolicibacterium</taxon>
    </lineage>
</organism>
<dbReference type="InterPro" id="IPR010310">
    <property type="entry name" value="T7SS_ESAT-6-like"/>
</dbReference>
<reference evidence="1 2" key="1">
    <citation type="submission" date="2017-07" db="EMBL/GenBank/DDBJ databases">
        <title>The new phylogeny of genus Mycobacterium.</title>
        <authorList>
            <person name="Tortoli E."/>
            <person name="Trovato A."/>
            <person name="Cirillo D.M."/>
        </authorList>
    </citation>
    <scope>NUCLEOTIDE SEQUENCE [LARGE SCALE GENOMIC DNA]</scope>
    <source>
        <strain evidence="1 2">ATCC 33027</strain>
    </source>
</reference>
<gene>
    <name evidence="1" type="ORF">CG716_22655</name>
</gene>
<comment type="caution">
    <text evidence="1">The sequence shown here is derived from an EMBL/GenBank/DDBJ whole genome shotgun (WGS) entry which is preliminary data.</text>
</comment>
<dbReference type="Proteomes" id="UP000216063">
    <property type="component" value="Unassembled WGS sequence"/>
</dbReference>
<accession>A0A255D9W1</accession>
<evidence type="ECO:0000313" key="1">
    <source>
        <dbReference type="EMBL" id="OYN76156.1"/>
    </source>
</evidence>
<proteinExistence type="predicted"/>
<sequence length="109" mass="11167">MSLRVNIEHLAASGIAVTGHVENVAAKHAAAAGRIDAAQAGWQGASAAAMALLSEQWVATTSALVTRLSDHAQGLHASALGFTEMEHQNSQALEQPAQAANAIASQTKM</sequence>
<name>A0A255D9W1_9MYCO</name>
<dbReference type="Gene3D" id="1.10.287.1060">
    <property type="entry name" value="ESAT-6-like"/>
    <property type="match status" value="1"/>
</dbReference>
<evidence type="ECO:0000313" key="2">
    <source>
        <dbReference type="Proteomes" id="UP000216063"/>
    </source>
</evidence>
<dbReference type="RefSeq" id="WP_094483371.1">
    <property type="nucleotide sequence ID" value="NZ_NOZR01000023.1"/>
</dbReference>
<dbReference type="EMBL" id="NOZR01000023">
    <property type="protein sequence ID" value="OYN76156.1"/>
    <property type="molecule type" value="Genomic_DNA"/>
</dbReference>
<evidence type="ECO:0008006" key="3">
    <source>
        <dbReference type="Google" id="ProtNLM"/>
    </source>
</evidence>
<keyword evidence="2" id="KW-1185">Reference proteome</keyword>
<dbReference type="SUPFAM" id="SSF140453">
    <property type="entry name" value="EsxAB dimer-like"/>
    <property type="match status" value="1"/>
</dbReference>
<dbReference type="Pfam" id="PF06013">
    <property type="entry name" value="WXG100"/>
    <property type="match status" value="1"/>
</dbReference>
<dbReference type="AlphaFoldDB" id="A0A255D9W1"/>
<protein>
    <recommendedName>
        <fullName evidence="3">WXG100 family type VII secretion target</fullName>
    </recommendedName>
</protein>